<keyword evidence="2" id="KW-1185">Reference proteome</keyword>
<accession>A0ACB9P071</accession>
<organism evidence="1 2">
    <name type="scientific">Melastoma candidum</name>
    <dbReference type="NCBI Taxonomy" id="119954"/>
    <lineage>
        <taxon>Eukaryota</taxon>
        <taxon>Viridiplantae</taxon>
        <taxon>Streptophyta</taxon>
        <taxon>Embryophyta</taxon>
        <taxon>Tracheophyta</taxon>
        <taxon>Spermatophyta</taxon>
        <taxon>Magnoliopsida</taxon>
        <taxon>eudicotyledons</taxon>
        <taxon>Gunneridae</taxon>
        <taxon>Pentapetalae</taxon>
        <taxon>rosids</taxon>
        <taxon>malvids</taxon>
        <taxon>Myrtales</taxon>
        <taxon>Melastomataceae</taxon>
        <taxon>Melastomatoideae</taxon>
        <taxon>Melastomateae</taxon>
        <taxon>Melastoma</taxon>
    </lineage>
</organism>
<gene>
    <name evidence="1" type="ORF">MLD38_027013</name>
</gene>
<name>A0ACB9P071_9MYRT</name>
<protein>
    <submittedName>
        <fullName evidence="1">Uncharacterized protein</fullName>
    </submittedName>
</protein>
<sequence length="276" mass="31349">MTGDADFCRKRKNFQLDTLSPFNPVDGLGSKDYDHPDHDHDLTTLSLSLPYSCHHRHLDHYSLQSPPLPPPPQVALHDAGAMPIPDPVAAPVASAPRGCGRRRVMSSAAREMARNETIVPPFPWATDRRATIYSFESLVSRRIEVIQGTVQCKKCEKSFEIEYNLKQKFIEIGRYIADNKASMRDRAPLAWMNPALPRCKFCNQDNIAKPVLPHDKDRINWLFLLLGQMIGCCTLDQLKYFCEHTKNHRTGAKDRIVYYTYLGLCKQLDPAGPFDP</sequence>
<comment type="caution">
    <text evidence="1">The sequence shown here is derived from an EMBL/GenBank/DDBJ whole genome shotgun (WGS) entry which is preliminary data.</text>
</comment>
<reference evidence="2" key="1">
    <citation type="journal article" date="2023" name="Front. Plant Sci.">
        <title>Chromosomal-level genome assembly of Melastoma candidum provides insights into trichome evolution.</title>
        <authorList>
            <person name="Zhong Y."/>
            <person name="Wu W."/>
            <person name="Sun C."/>
            <person name="Zou P."/>
            <person name="Liu Y."/>
            <person name="Dai S."/>
            <person name="Zhou R."/>
        </authorList>
    </citation>
    <scope>NUCLEOTIDE SEQUENCE [LARGE SCALE GENOMIC DNA]</scope>
</reference>
<proteinExistence type="predicted"/>
<evidence type="ECO:0000313" key="2">
    <source>
        <dbReference type="Proteomes" id="UP001057402"/>
    </source>
</evidence>
<dbReference type="EMBL" id="CM042886">
    <property type="protein sequence ID" value="KAI4342374.1"/>
    <property type="molecule type" value="Genomic_DNA"/>
</dbReference>
<evidence type="ECO:0000313" key="1">
    <source>
        <dbReference type="EMBL" id="KAI4342374.1"/>
    </source>
</evidence>
<dbReference type="Proteomes" id="UP001057402">
    <property type="component" value="Chromosome 7"/>
</dbReference>